<reference evidence="2 3" key="1">
    <citation type="submission" date="2018-04" db="EMBL/GenBank/DDBJ databases">
        <title>Draft Genomic Sequencing Of Potential Extraintestinal Pathogenic Escherichia coli B8S56 Isolated from Retail Chicken Skin.</title>
        <authorList>
            <person name="Xu A."/>
            <person name="Tilman S."/>
            <person name="Wisser-Parker K."/>
            <person name="Scullen O.J."/>
            <person name="Sommers C."/>
        </authorList>
    </citation>
    <scope>NUCLEOTIDE SEQUENCE [LARGE SCALE GENOMIC DNA]</scope>
    <source>
        <strain evidence="2 3">B8S56</strain>
    </source>
</reference>
<gene>
    <name evidence="2" type="ORF">DD762_01795</name>
    <name evidence="1" type="ORF">DNX30_06065</name>
</gene>
<dbReference type="EMBL" id="RTJF01000004">
    <property type="protein sequence ID" value="MJL92329.1"/>
    <property type="molecule type" value="Genomic_DNA"/>
</dbReference>
<organism evidence="2 3">
    <name type="scientific">Escherichia coli</name>
    <dbReference type="NCBI Taxonomy" id="562"/>
    <lineage>
        <taxon>Bacteria</taxon>
        <taxon>Pseudomonadati</taxon>
        <taxon>Pseudomonadota</taxon>
        <taxon>Gammaproteobacteria</taxon>
        <taxon>Enterobacterales</taxon>
        <taxon>Enterobacteriaceae</taxon>
        <taxon>Escherichia</taxon>
    </lineage>
</organism>
<reference evidence="1" key="2">
    <citation type="submission" date="2018-06" db="EMBL/GenBank/DDBJ databases">
        <authorList>
            <person name="Ashton P.M."/>
            <person name="Dallman T."/>
            <person name="Nair S."/>
            <person name="De Pinna E."/>
            <person name="Peters T."/>
            <person name="Grant K."/>
        </authorList>
    </citation>
    <scope>NUCLEOTIDE SEQUENCE [LARGE SCALE GENOMIC DNA]</scope>
    <source>
        <strain evidence="1">462023</strain>
    </source>
</reference>
<dbReference type="AlphaFoldDB" id="A0A1L3Z354"/>
<evidence type="ECO:0000313" key="3">
    <source>
        <dbReference type="Proteomes" id="UP000245761"/>
    </source>
</evidence>
<comment type="caution">
    <text evidence="2">The sequence shown here is derived from an EMBL/GenBank/DDBJ whole genome shotgun (WGS) entry which is preliminary data.</text>
</comment>
<evidence type="ECO:0000313" key="1">
    <source>
        <dbReference type="EMBL" id="MJL92329.1"/>
    </source>
</evidence>
<dbReference type="EMBL" id="QEMT01000002">
    <property type="protein sequence ID" value="PWH64407.1"/>
    <property type="molecule type" value="Genomic_DNA"/>
</dbReference>
<evidence type="ECO:0000313" key="2">
    <source>
        <dbReference type="EMBL" id="PWH64407.1"/>
    </source>
</evidence>
<name>A0A1L3Z354_ECOLX</name>
<accession>A0A1L3Z354</accession>
<sequence length="61" mass="6912">MLSCLSQHDFLTSHSIAPPCLIRIFTLIYRLTDKPIINGNGMAKLRSETNDFLILALHPLF</sequence>
<dbReference type="Proteomes" id="UP000885382">
    <property type="component" value="Unassembled WGS sequence"/>
</dbReference>
<protein>
    <submittedName>
        <fullName evidence="2">Uncharacterized protein</fullName>
    </submittedName>
</protein>
<proteinExistence type="predicted"/>
<dbReference type="Proteomes" id="UP000245761">
    <property type="component" value="Unassembled WGS sequence"/>
</dbReference>